<dbReference type="EMBL" id="OMOD01000171">
    <property type="protein sequence ID" value="SPF47402.1"/>
    <property type="molecule type" value="Genomic_DNA"/>
</dbReference>
<comment type="catalytic activity">
    <reaction evidence="6 7">
        <text>carbamoyl phosphate + L-aspartate = N-carbamoyl-L-aspartate + phosphate + H(+)</text>
        <dbReference type="Rhea" id="RHEA:20013"/>
        <dbReference type="ChEBI" id="CHEBI:15378"/>
        <dbReference type="ChEBI" id="CHEBI:29991"/>
        <dbReference type="ChEBI" id="CHEBI:32814"/>
        <dbReference type="ChEBI" id="CHEBI:43474"/>
        <dbReference type="ChEBI" id="CHEBI:58228"/>
        <dbReference type="EC" id="2.1.3.2"/>
    </reaction>
</comment>
<evidence type="ECO:0000256" key="2">
    <source>
        <dbReference type="ARBA" id="ARBA00008896"/>
    </source>
</evidence>
<feature type="binding site" evidence="7">
    <location>
        <position position="261"/>
    </location>
    <ligand>
        <name>carbamoyl phosphate</name>
        <dbReference type="ChEBI" id="CHEBI:58228"/>
    </ligand>
</feature>
<feature type="binding site" evidence="7">
    <location>
        <position position="165"/>
    </location>
    <ligand>
        <name>L-aspartate</name>
        <dbReference type="ChEBI" id="CHEBI:29991"/>
    </ligand>
</feature>
<feature type="binding site" evidence="7">
    <location>
        <position position="54"/>
    </location>
    <ligand>
        <name>carbamoyl phosphate</name>
        <dbReference type="ChEBI" id="CHEBI:58228"/>
    </ligand>
</feature>
<comment type="similarity">
    <text evidence="2 7">Belongs to the aspartate/ornithine carbamoyltransferase superfamily. ATCase family.</text>
</comment>
<accession>A0A2U3L681</accession>
<evidence type="ECO:0000313" key="11">
    <source>
        <dbReference type="Proteomes" id="UP000238701"/>
    </source>
</evidence>
<organism evidence="10 11">
    <name type="scientific">Candidatus Sulfotelmatobacter kueseliae</name>
    <dbReference type="NCBI Taxonomy" id="2042962"/>
    <lineage>
        <taxon>Bacteria</taxon>
        <taxon>Pseudomonadati</taxon>
        <taxon>Acidobacteriota</taxon>
        <taxon>Terriglobia</taxon>
        <taxon>Terriglobales</taxon>
        <taxon>Candidatus Korobacteraceae</taxon>
        <taxon>Candidatus Sulfotelmatobacter</taxon>
    </lineage>
</organism>
<dbReference type="OrthoDB" id="9774690at2"/>
<evidence type="ECO:0000256" key="3">
    <source>
        <dbReference type="ARBA" id="ARBA00022679"/>
    </source>
</evidence>
<dbReference type="NCBIfam" id="TIGR00670">
    <property type="entry name" value="asp_carb_tr"/>
    <property type="match status" value="1"/>
</dbReference>
<evidence type="ECO:0000259" key="9">
    <source>
        <dbReference type="Pfam" id="PF02729"/>
    </source>
</evidence>
<dbReference type="GO" id="GO:0044205">
    <property type="term" value="P:'de novo' UMP biosynthetic process"/>
    <property type="evidence" value="ECO:0007669"/>
    <property type="project" value="UniProtKB-UniRule"/>
</dbReference>
<evidence type="ECO:0000256" key="6">
    <source>
        <dbReference type="ARBA" id="ARBA00048859"/>
    </source>
</evidence>
<keyword evidence="3 7" id="KW-0808">Transferase</keyword>
<evidence type="ECO:0000313" key="10">
    <source>
        <dbReference type="EMBL" id="SPF47402.1"/>
    </source>
</evidence>
<feature type="binding site" evidence="7">
    <location>
        <position position="104"/>
    </location>
    <ligand>
        <name>carbamoyl phosphate</name>
        <dbReference type="ChEBI" id="CHEBI:58228"/>
    </ligand>
</feature>
<feature type="binding site" evidence="7">
    <location>
        <position position="135"/>
    </location>
    <ligand>
        <name>carbamoyl phosphate</name>
        <dbReference type="ChEBI" id="CHEBI:58228"/>
    </ligand>
</feature>
<dbReference type="NCBIfam" id="NF002032">
    <property type="entry name" value="PRK00856.1"/>
    <property type="match status" value="1"/>
</dbReference>
<dbReference type="InterPro" id="IPR006132">
    <property type="entry name" value="Asp/Orn_carbamoyltranf_P-bd"/>
</dbReference>
<comment type="subunit">
    <text evidence="7">Heterododecamer (2C3:3R2) of six catalytic PyrB chains organized as two trimers (C3), and six regulatory PyrI chains organized as three dimers (R2).</text>
</comment>
<dbReference type="SUPFAM" id="SSF53671">
    <property type="entry name" value="Aspartate/ornithine carbamoyltransferase"/>
    <property type="match status" value="1"/>
</dbReference>
<dbReference type="Proteomes" id="UP000238701">
    <property type="component" value="Unassembled WGS sequence"/>
</dbReference>
<dbReference type="PROSITE" id="PS00097">
    <property type="entry name" value="CARBAMOYLTRANSFERASE"/>
    <property type="match status" value="1"/>
</dbReference>
<comment type="pathway">
    <text evidence="1 7">Pyrimidine metabolism; UMP biosynthesis via de novo pathway; (S)-dihydroorotate from bicarbonate: step 2/3.</text>
</comment>
<proteinExistence type="inferred from homology"/>
<feature type="domain" description="Aspartate/ornithine carbamoyltransferase Asp/Orn-binding" evidence="8">
    <location>
        <begin position="151"/>
        <end position="297"/>
    </location>
</feature>
<protein>
    <recommendedName>
        <fullName evidence="7">Aspartate carbamoyltransferase</fullName>
        <ecNumber evidence="7">2.1.3.2</ecNumber>
    </recommendedName>
    <alternativeName>
        <fullName evidence="7">Aspartate transcarbamylase</fullName>
        <shortName evidence="7">ATCase</shortName>
    </alternativeName>
</protein>
<feature type="domain" description="Aspartate/ornithine carbamoyltransferase carbamoyl-P binding" evidence="9">
    <location>
        <begin position="9"/>
        <end position="144"/>
    </location>
</feature>
<sequence>MNSPARGSLLGIEHLEAKEILGLLKLARRMNPLKARPLLRGKRIVLLFYEASTRTRSSFELAAKALGATTVLVHSSGSSIEKGESLLDTGYTLRAVGADCIVMRHPAAGAPYLIARHLDIPVVNAGDGMHEHPSQALLDAFTILKHKKSFKGLLVAIIGDILHSRVARSACHLLTKFGVKVTLCGPPELVPDVAATLVPGLRVTRYIEDALRGTDVILLLRVQEERLAGERIHLQDYIARYQMTAARLKLARRDAVVMHPGPIIRGLELTSEVADCPQSVIRDAVRNGVPTRMAILARALGRAR</sequence>
<dbReference type="Pfam" id="PF02729">
    <property type="entry name" value="OTCace_N"/>
    <property type="match status" value="1"/>
</dbReference>
<evidence type="ECO:0000256" key="7">
    <source>
        <dbReference type="HAMAP-Rule" id="MF_00001"/>
    </source>
</evidence>
<feature type="binding site" evidence="7">
    <location>
        <position position="82"/>
    </location>
    <ligand>
        <name>L-aspartate</name>
        <dbReference type="ChEBI" id="CHEBI:29991"/>
    </ligand>
</feature>
<evidence type="ECO:0000256" key="1">
    <source>
        <dbReference type="ARBA" id="ARBA00004852"/>
    </source>
</evidence>
<feature type="binding site" evidence="7">
    <location>
        <position position="55"/>
    </location>
    <ligand>
        <name>carbamoyl phosphate</name>
        <dbReference type="ChEBI" id="CHEBI:58228"/>
    </ligand>
</feature>
<dbReference type="HAMAP" id="MF_00001">
    <property type="entry name" value="Asp_carb_tr"/>
    <property type="match status" value="1"/>
</dbReference>
<feature type="binding site" evidence="7">
    <location>
        <position position="221"/>
    </location>
    <ligand>
        <name>L-aspartate</name>
        <dbReference type="ChEBI" id="CHEBI:29991"/>
    </ligand>
</feature>
<evidence type="ECO:0000256" key="5">
    <source>
        <dbReference type="ARBA" id="ARBA00043884"/>
    </source>
</evidence>
<dbReference type="GO" id="GO:0016597">
    <property type="term" value="F:amino acid binding"/>
    <property type="evidence" value="ECO:0007669"/>
    <property type="project" value="InterPro"/>
</dbReference>
<dbReference type="EC" id="2.1.3.2" evidence="7"/>
<dbReference type="InterPro" id="IPR002082">
    <property type="entry name" value="Asp_carbamoyltransf"/>
</dbReference>
<dbReference type="InterPro" id="IPR036901">
    <property type="entry name" value="Asp/Orn_carbamoylTrfase_sf"/>
</dbReference>
<dbReference type="GO" id="GO:0004070">
    <property type="term" value="F:aspartate carbamoyltransferase activity"/>
    <property type="evidence" value="ECO:0007669"/>
    <property type="project" value="UniProtKB-UniRule"/>
</dbReference>
<comment type="function">
    <text evidence="5 7">Catalyzes the condensation of carbamoyl phosphate and aspartate to form carbamoyl aspartate and inorganic phosphate, the committed step in the de novo pyrimidine nucleotide biosynthesis pathway.</text>
</comment>
<dbReference type="Pfam" id="PF00185">
    <property type="entry name" value="OTCace"/>
    <property type="match status" value="1"/>
</dbReference>
<evidence type="ECO:0000259" key="8">
    <source>
        <dbReference type="Pfam" id="PF00185"/>
    </source>
</evidence>
<dbReference type="Gene3D" id="3.40.50.1370">
    <property type="entry name" value="Aspartate/ornithine carbamoyltransferase"/>
    <property type="match status" value="2"/>
</dbReference>
<dbReference type="GO" id="GO:0006207">
    <property type="term" value="P:'de novo' pyrimidine nucleobase biosynthetic process"/>
    <property type="evidence" value="ECO:0007669"/>
    <property type="project" value="InterPro"/>
</dbReference>
<dbReference type="PRINTS" id="PR00100">
    <property type="entry name" value="AOTCASE"/>
</dbReference>
<dbReference type="InterPro" id="IPR006131">
    <property type="entry name" value="Asp_carbamoyltransf_Asp/Orn-bd"/>
</dbReference>
<evidence type="ECO:0000256" key="4">
    <source>
        <dbReference type="ARBA" id="ARBA00022975"/>
    </source>
</evidence>
<dbReference type="AlphaFoldDB" id="A0A2U3L681"/>
<dbReference type="UniPathway" id="UPA00070">
    <property type="reaction ID" value="UER00116"/>
</dbReference>
<name>A0A2U3L681_9BACT</name>
<dbReference type="InterPro" id="IPR006130">
    <property type="entry name" value="Asp/Orn_carbamoylTrfase"/>
</dbReference>
<feature type="binding site" evidence="7">
    <location>
        <position position="132"/>
    </location>
    <ligand>
        <name>carbamoyl phosphate</name>
        <dbReference type="ChEBI" id="CHEBI:58228"/>
    </ligand>
</feature>
<feature type="binding site" evidence="7">
    <location>
        <position position="262"/>
    </location>
    <ligand>
        <name>carbamoyl phosphate</name>
        <dbReference type="ChEBI" id="CHEBI:58228"/>
    </ligand>
</feature>
<dbReference type="GO" id="GO:0005829">
    <property type="term" value="C:cytosol"/>
    <property type="evidence" value="ECO:0007669"/>
    <property type="project" value="TreeGrafter"/>
</dbReference>
<dbReference type="GO" id="GO:0006520">
    <property type="term" value="P:amino acid metabolic process"/>
    <property type="evidence" value="ECO:0007669"/>
    <property type="project" value="InterPro"/>
</dbReference>
<gene>
    <name evidence="7 10" type="primary">pyrB</name>
    <name evidence="10" type="ORF">SBA1_740016</name>
</gene>
<dbReference type="PANTHER" id="PTHR45753">
    <property type="entry name" value="ORNITHINE CARBAMOYLTRANSFERASE, MITOCHONDRIAL"/>
    <property type="match status" value="1"/>
</dbReference>
<keyword evidence="4 7" id="KW-0665">Pyrimidine biosynthesis</keyword>
<reference evidence="11" key="1">
    <citation type="submission" date="2018-02" db="EMBL/GenBank/DDBJ databases">
        <authorList>
            <person name="Hausmann B."/>
        </authorList>
    </citation>
    <scope>NUCLEOTIDE SEQUENCE [LARGE SCALE GENOMIC DNA]</scope>
    <source>
        <strain evidence="11">Peat soil MAG SbA1</strain>
    </source>
</reference>
<dbReference type="PRINTS" id="PR00101">
    <property type="entry name" value="ATCASE"/>
</dbReference>
<dbReference type="PANTHER" id="PTHR45753:SF6">
    <property type="entry name" value="ASPARTATE CARBAMOYLTRANSFERASE"/>
    <property type="match status" value="1"/>
</dbReference>